<organism evidence="2 3">
    <name type="scientific">Monilinia fructigena</name>
    <dbReference type="NCBI Taxonomy" id="38457"/>
    <lineage>
        <taxon>Eukaryota</taxon>
        <taxon>Fungi</taxon>
        <taxon>Dikarya</taxon>
        <taxon>Ascomycota</taxon>
        <taxon>Pezizomycotina</taxon>
        <taxon>Leotiomycetes</taxon>
        <taxon>Helotiales</taxon>
        <taxon>Sclerotiniaceae</taxon>
        <taxon>Monilinia</taxon>
    </lineage>
</organism>
<evidence type="ECO:0000313" key="3">
    <source>
        <dbReference type="Proteomes" id="UP000249056"/>
    </source>
</evidence>
<name>A0A395IEY3_9HELO</name>
<accession>A0A395IEY3</accession>
<sequence length="100" mass="10719">MDEEEDDDGDDDDDDDGGDIITELELGEAGIEVEIEADEVVVKDRPINEPVQPEPQPPGALVPTRQSQAYATAPEPPRRAQTPLASPLSKGEPTFLSSGH</sequence>
<dbReference type="AlphaFoldDB" id="A0A395IEY3"/>
<evidence type="ECO:0000313" key="2">
    <source>
        <dbReference type="EMBL" id="RAL58947.1"/>
    </source>
</evidence>
<feature type="region of interest" description="Disordered" evidence="1">
    <location>
        <begin position="1"/>
        <end position="100"/>
    </location>
</feature>
<dbReference type="EMBL" id="QKRW01000064">
    <property type="protein sequence ID" value="RAL58947.1"/>
    <property type="molecule type" value="Genomic_DNA"/>
</dbReference>
<protein>
    <submittedName>
        <fullName evidence="2">Uncharacterized protein</fullName>
    </submittedName>
</protein>
<keyword evidence="3" id="KW-1185">Reference proteome</keyword>
<reference evidence="2 3" key="1">
    <citation type="submission" date="2018-06" db="EMBL/GenBank/DDBJ databases">
        <title>Genome Sequence of the Brown Rot Fungal Pathogen Monilinia fructigena.</title>
        <authorList>
            <person name="Landi L."/>
            <person name="De Miccolis Angelini R.M."/>
            <person name="Pollastro S."/>
            <person name="Abate D."/>
            <person name="Faretra F."/>
            <person name="Romanazzi G."/>
        </authorList>
    </citation>
    <scope>NUCLEOTIDE SEQUENCE [LARGE SCALE GENOMIC DNA]</scope>
    <source>
        <strain evidence="2 3">Mfrg269</strain>
    </source>
</reference>
<evidence type="ECO:0000256" key="1">
    <source>
        <dbReference type="SAM" id="MobiDB-lite"/>
    </source>
</evidence>
<comment type="caution">
    <text evidence="2">The sequence shown here is derived from an EMBL/GenBank/DDBJ whole genome shotgun (WGS) entry which is preliminary data.</text>
</comment>
<gene>
    <name evidence="2" type="ORF">DID88_009238</name>
</gene>
<dbReference type="Proteomes" id="UP000249056">
    <property type="component" value="Unassembled WGS sequence"/>
</dbReference>
<proteinExistence type="predicted"/>
<feature type="compositionally biased region" description="Acidic residues" evidence="1">
    <location>
        <begin position="1"/>
        <end position="18"/>
    </location>
</feature>